<evidence type="ECO:0000256" key="2">
    <source>
        <dbReference type="ARBA" id="ARBA00023136"/>
    </source>
</evidence>
<dbReference type="GO" id="GO:0009279">
    <property type="term" value="C:cell outer membrane"/>
    <property type="evidence" value="ECO:0007669"/>
    <property type="project" value="UniProtKB-SubCell"/>
</dbReference>
<dbReference type="Proteomes" id="UP000253065">
    <property type="component" value="Unassembled WGS sequence"/>
</dbReference>
<dbReference type="InterPro" id="IPR050330">
    <property type="entry name" value="Bact_OuterMem_StrucFunc"/>
</dbReference>
<dbReference type="InterPro" id="IPR041544">
    <property type="entry name" value="MotY_N"/>
</dbReference>
<keyword evidence="9" id="KW-1185">Reference proteome</keyword>
<accession>A0A368UR04</accession>
<proteinExistence type="predicted"/>
<name>A0A368UR04_MARNT</name>
<dbReference type="Proteomes" id="UP000252795">
    <property type="component" value="Unassembled WGS sequence"/>
</dbReference>
<dbReference type="RefSeq" id="WP_113880542.1">
    <property type="nucleotide sequence ID" value="NZ_QNSA01000012.1"/>
</dbReference>
<dbReference type="PANTHER" id="PTHR30329">
    <property type="entry name" value="STATOR ELEMENT OF FLAGELLAR MOTOR COMPLEX"/>
    <property type="match status" value="1"/>
</dbReference>
<feature type="domain" description="OmpA-like" evidence="5">
    <location>
        <begin position="180"/>
        <end position="292"/>
    </location>
</feature>
<dbReference type="AlphaFoldDB" id="A0A368UR04"/>
<evidence type="ECO:0000256" key="1">
    <source>
        <dbReference type="ARBA" id="ARBA00004442"/>
    </source>
</evidence>
<dbReference type="InterPro" id="IPR036737">
    <property type="entry name" value="OmpA-like_sf"/>
</dbReference>
<dbReference type="EMBL" id="QNSA01000012">
    <property type="protein sequence ID" value="RBP69613.1"/>
    <property type="molecule type" value="Genomic_DNA"/>
</dbReference>
<dbReference type="InterPro" id="IPR006665">
    <property type="entry name" value="OmpA-like"/>
</dbReference>
<comment type="subcellular location">
    <subcellularLocation>
        <location evidence="1">Cell outer membrane</location>
    </subcellularLocation>
</comment>
<evidence type="ECO:0000313" key="7">
    <source>
        <dbReference type="EMBL" id="RCW31257.1"/>
    </source>
</evidence>
<feature type="region of interest" description="Disordered" evidence="4">
    <location>
        <begin position="290"/>
        <end position="309"/>
    </location>
</feature>
<dbReference type="Gene3D" id="2.60.40.2540">
    <property type="match status" value="1"/>
</dbReference>
<dbReference type="PANTHER" id="PTHR30329:SF17">
    <property type="entry name" value="LIPOPROTEIN YFIB-RELATED"/>
    <property type="match status" value="1"/>
</dbReference>
<dbReference type="Pfam" id="PF00691">
    <property type="entry name" value="OmpA"/>
    <property type="match status" value="1"/>
</dbReference>
<evidence type="ECO:0000313" key="6">
    <source>
        <dbReference type="EMBL" id="RBP69613.1"/>
    </source>
</evidence>
<dbReference type="PROSITE" id="PS51123">
    <property type="entry name" value="OMPA_2"/>
    <property type="match status" value="1"/>
</dbReference>
<evidence type="ECO:0000256" key="4">
    <source>
        <dbReference type="SAM" id="MobiDB-lite"/>
    </source>
</evidence>
<gene>
    <name evidence="7" type="ORF">DET51_11256</name>
    <name evidence="6" type="ORF">DET64_11256</name>
</gene>
<evidence type="ECO:0000256" key="3">
    <source>
        <dbReference type="PROSITE-ProRule" id="PRU00473"/>
    </source>
</evidence>
<dbReference type="Pfam" id="PF18393">
    <property type="entry name" value="MotY_N"/>
    <property type="match status" value="1"/>
</dbReference>
<evidence type="ECO:0000313" key="9">
    <source>
        <dbReference type="Proteomes" id="UP000253065"/>
    </source>
</evidence>
<organism evidence="7 8">
    <name type="scientific">Marinobacter nauticus</name>
    <name type="common">Marinobacter hydrocarbonoclasticus</name>
    <name type="synonym">Marinobacter aquaeolei</name>
    <dbReference type="NCBI Taxonomy" id="2743"/>
    <lineage>
        <taxon>Bacteria</taxon>
        <taxon>Pseudomonadati</taxon>
        <taxon>Pseudomonadota</taxon>
        <taxon>Gammaproteobacteria</taxon>
        <taxon>Pseudomonadales</taxon>
        <taxon>Marinobacteraceae</taxon>
        <taxon>Marinobacter</taxon>
    </lineage>
</organism>
<dbReference type="SUPFAM" id="SSF103088">
    <property type="entry name" value="OmpA-like"/>
    <property type="match status" value="1"/>
</dbReference>
<sequence>MVSPNWFFRQSRLLKLLATAGLMSLPSAPVLSSSYGAGIENSQWYLSESVFECSLVHEVPGFGRAVLRHRAGEDLRFYLESDLSVMRPGQGQLVVEAPPWRPGVPPSPIGAVQVTDNPRSVNLGNREAVLIAQGLSRGMQPTVTRAAVYSGQPVRVQLSNVNFSGPYAGYRECVASLLPVNFDQVRRSRVPFASGSTSLSQADMNLLDNIVTYVMADSTVERIFVDGHSDSIGSRIDNRALSEERANVVAEYLKSRGIDETMLTVRAHGDQYPVSRRPADNRRTTIRLQRQGERPELLQANGMGSEFSG</sequence>
<dbReference type="InterPro" id="IPR006664">
    <property type="entry name" value="OMP_bac"/>
</dbReference>
<dbReference type="Gene3D" id="3.30.1330.60">
    <property type="entry name" value="OmpA-like domain"/>
    <property type="match status" value="1"/>
</dbReference>
<keyword evidence="2 3" id="KW-0472">Membrane</keyword>
<dbReference type="PRINTS" id="PR01021">
    <property type="entry name" value="OMPADOMAIN"/>
</dbReference>
<evidence type="ECO:0000259" key="5">
    <source>
        <dbReference type="PROSITE" id="PS51123"/>
    </source>
</evidence>
<dbReference type="CDD" id="cd07185">
    <property type="entry name" value="OmpA_C-like"/>
    <property type="match status" value="1"/>
</dbReference>
<comment type="caution">
    <text evidence="7">The sequence shown here is derived from an EMBL/GenBank/DDBJ whole genome shotgun (WGS) entry which is preliminary data.</text>
</comment>
<dbReference type="PRINTS" id="PR01023">
    <property type="entry name" value="NAFLGMOTY"/>
</dbReference>
<protein>
    <submittedName>
        <fullName evidence="7">Outer membrane protein OmpA-like peptidoglycan-associated protein</fullName>
    </submittedName>
</protein>
<reference evidence="7 8" key="1">
    <citation type="submission" date="2018-07" db="EMBL/GenBank/DDBJ databases">
        <title>Freshwater and sediment microbial communities from various areas in North America, analyzing microbe dynamics in response to fracking.</title>
        <authorList>
            <person name="Lamendella R."/>
        </authorList>
    </citation>
    <scope>NUCLEOTIDE SEQUENCE [LARGE SCALE GENOMIC DNA]</scope>
    <source>
        <strain evidence="7 8">114E</strain>
        <strain evidence="6 9">114E_o</strain>
    </source>
</reference>
<evidence type="ECO:0000313" key="8">
    <source>
        <dbReference type="Proteomes" id="UP000252795"/>
    </source>
</evidence>
<dbReference type="EMBL" id="QPJB01000012">
    <property type="protein sequence ID" value="RCW31257.1"/>
    <property type="molecule type" value="Genomic_DNA"/>
</dbReference>